<dbReference type="PANTHER" id="PTHR47506:SF1">
    <property type="entry name" value="HTH-TYPE TRANSCRIPTIONAL REGULATOR YJDC"/>
    <property type="match status" value="1"/>
</dbReference>
<dbReference type="Gene3D" id="1.10.357.10">
    <property type="entry name" value="Tetracycline Repressor, domain 2"/>
    <property type="match status" value="1"/>
</dbReference>
<evidence type="ECO:0000256" key="1">
    <source>
        <dbReference type="ARBA" id="ARBA00023015"/>
    </source>
</evidence>
<evidence type="ECO:0000259" key="6">
    <source>
        <dbReference type="PROSITE" id="PS50977"/>
    </source>
</evidence>
<dbReference type="InterPro" id="IPR001647">
    <property type="entry name" value="HTH_TetR"/>
</dbReference>
<organism evidence="7 8">
    <name type="scientific">Rhodopseudomonas telluris</name>
    <dbReference type="NCBI Taxonomy" id="644215"/>
    <lineage>
        <taxon>Bacteria</taxon>
        <taxon>Pseudomonadati</taxon>
        <taxon>Pseudomonadota</taxon>
        <taxon>Alphaproteobacteria</taxon>
        <taxon>Hyphomicrobiales</taxon>
        <taxon>Nitrobacteraceae</taxon>
        <taxon>Rhodopseudomonas</taxon>
    </lineage>
</organism>
<dbReference type="InterPro" id="IPR011075">
    <property type="entry name" value="TetR_C"/>
</dbReference>
<dbReference type="PROSITE" id="PS50977">
    <property type="entry name" value="HTH_TETR_2"/>
    <property type="match status" value="1"/>
</dbReference>
<dbReference type="SUPFAM" id="SSF48498">
    <property type="entry name" value="Tetracyclin repressor-like, C-terminal domain"/>
    <property type="match status" value="1"/>
</dbReference>
<evidence type="ECO:0000256" key="3">
    <source>
        <dbReference type="ARBA" id="ARBA00023163"/>
    </source>
</evidence>
<reference evidence="7 8" key="1">
    <citation type="submission" date="2024-09" db="EMBL/GenBank/DDBJ databases">
        <authorList>
            <person name="Sun Q."/>
            <person name="Mori K."/>
        </authorList>
    </citation>
    <scope>NUCLEOTIDE SEQUENCE [LARGE SCALE GENOMIC DNA]</scope>
    <source>
        <strain evidence="7 8">KCTC 23279</strain>
    </source>
</reference>
<dbReference type="Gene3D" id="1.10.10.60">
    <property type="entry name" value="Homeodomain-like"/>
    <property type="match status" value="1"/>
</dbReference>
<feature type="compositionally biased region" description="Low complexity" evidence="5">
    <location>
        <begin position="11"/>
        <end position="28"/>
    </location>
</feature>
<evidence type="ECO:0000256" key="4">
    <source>
        <dbReference type="PROSITE-ProRule" id="PRU00335"/>
    </source>
</evidence>
<sequence>MVQKSGASRGPAKAPEVPKAPKAPAANPSDTPAPKRRGRPRAYEPEQALGQALALFRQRGFAATSLDDLSAATGMNRPSLYGAFGDKRDLFIKSLTRYRDDARARITASIAGEAPVRQRLRRLYDAALDIYLSGEASPGGCFTVMTATSEAIADPEIRAMVQDTLGELDRAFTGLLRTAQKQGELPASADPVLLGQLASATLHTLSIRARAGTPRPALDRIADAAIALICGPA</sequence>
<keyword evidence="1" id="KW-0805">Transcription regulation</keyword>
<accession>A0ABV6EVL2</accession>
<keyword evidence="8" id="KW-1185">Reference proteome</keyword>
<name>A0ABV6EVL2_9BRAD</name>
<dbReference type="EMBL" id="JBHLWM010000007">
    <property type="protein sequence ID" value="MFC0242259.1"/>
    <property type="molecule type" value="Genomic_DNA"/>
</dbReference>
<comment type="caution">
    <text evidence="7">The sequence shown here is derived from an EMBL/GenBank/DDBJ whole genome shotgun (WGS) entry which is preliminary data.</text>
</comment>
<dbReference type="SUPFAM" id="SSF46689">
    <property type="entry name" value="Homeodomain-like"/>
    <property type="match status" value="1"/>
</dbReference>
<proteinExistence type="predicted"/>
<dbReference type="Pfam" id="PF00440">
    <property type="entry name" value="TetR_N"/>
    <property type="match status" value="1"/>
</dbReference>
<dbReference type="RefSeq" id="WP_378390054.1">
    <property type="nucleotide sequence ID" value="NZ_JBHLWM010000007.1"/>
</dbReference>
<dbReference type="Proteomes" id="UP001589775">
    <property type="component" value="Unassembled WGS sequence"/>
</dbReference>
<dbReference type="InterPro" id="IPR009057">
    <property type="entry name" value="Homeodomain-like_sf"/>
</dbReference>
<evidence type="ECO:0000256" key="2">
    <source>
        <dbReference type="ARBA" id="ARBA00023125"/>
    </source>
</evidence>
<dbReference type="Pfam" id="PF16925">
    <property type="entry name" value="TetR_C_13"/>
    <property type="match status" value="1"/>
</dbReference>
<feature type="domain" description="HTH tetR-type" evidence="6">
    <location>
        <begin position="42"/>
        <end position="102"/>
    </location>
</feature>
<dbReference type="PANTHER" id="PTHR47506">
    <property type="entry name" value="TRANSCRIPTIONAL REGULATORY PROTEIN"/>
    <property type="match status" value="1"/>
</dbReference>
<feature type="region of interest" description="Disordered" evidence="5">
    <location>
        <begin position="1"/>
        <end position="44"/>
    </location>
</feature>
<dbReference type="InterPro" id="IPR036271">
    <property type="entry name" value="Tet_transcr_reg_TetR-rel_C_sf"/>
</dbReference>
<evidence type="ECO:0000313" key="7">
    <source>
        <dbReference type="EMBL" id="MFC0242259.1"/>
    </source>
</evidence>
<protein>
    <submittedName>
        <fullName evidence="7">TetR/AcrR family transcriptional regulator</fullName>
    </submittedName>
</protein>
<keyword evidence="2 4" id="KW-0238">DNA-binding</keyword>
<gene>
    <name evidence="7" type="ORF">ACFFJ6_17345</name>
</gene>
<evidence type="ECO:0000313" key="8">
    <source>
        <dbReference type="Proteomes" id="UP001589775"/>
    </source>
</evidence>
<keyword evidence="3" id="KW-0804">Transcription</keyword>
<feature type="DNA-binding region" description="H-T-H motif" evidence="4">
    <location>
        <begin position="65"/>
        <end position="84"/>
    </location>
</feature>
<evidence type="ECO:0000256" key="5">
    <source>
        <dbReference type="SAM" id="MobiDB-lite"/>
    </source>
</evidence>